<dbReference type="Pfam" id="PF13418">
    <property type="entry name" value="Beta-prop_TYW4"/>
    <property type="match status" value="1"/>
</dbReference>
<dbReference type="EC" id="2.3.1.231" evidence="4"/>
<name>A0ABM4CXI8_HYDVU</name>
<evidence type="ECO:0000256" key="13">
    <source>
        <dbReference type="ARBA" id="ARBA00049250"/>
    </source>
</evidence>
<dbReference type="SUPFAM" id="SSF117281">
    <property type="entry name" value="Kelch motif"/>
    <property type="match status" value="1"/>
</dbReference>
<dbReference type="Pfam" id="PF04072">
    <property type="entry name" value="LCM"/>
    <property type="match status" value="1"/>
</dbReference>
<organism evidence="14 15">
    <name type="scientific">Hydra vulgaris</name>
    <name type="common">Hydra</name>
    <name type="synonym">Hydra attenuata</name>
    <dbReference type="NCBI Taxonomy" id="6087"/>
    <lineage>
        <taxon>Eukaryota</taxon>
        <taxon>Metazoa</taxon>
        <taxon>Cnidaria</taxon>
        <taxon>Hydrozoa</taxon>
        <taxon>Hydroidolina</taxon>
        <taxon>Anthoathecata</taxon>
        <taxon>Aplanulata</taxon>
        <taxon>Hydridae</taxon>
        <taxon>Hydra</taxon>
    </lineage>
</organism>
<keyword evidence="9" id="KW-0949">S-adenosyl-L-methionine</keyword>
<evidence type="ECO:0000256" key="5">
    <source>
        <dbReference type="ARBA" id="ARBA00012779"/>
    </source>
</evidence>
<dbReference type="Gene3D" id="2.120.10.80">
    <property type="entry name" value="Kelch-type beta propeller"/>
    <property type="match status" value="1"/>
</dbReference>
<dbReference type="PANTHER" id="PTHR46529">
    <property type="entry name" value="TRNA WYBUTOSINE-SYNTHESIZING PROTEIN 4"/>
    <property type="match status" value="1"/>
</dbReference>
<comment type="catalytic activity">
    <reaction evidence="13">
        <text>7-[(3S)-(3-amino-3-methoxycarbonyl)propyl]wyosine(37) in tRNA(Phe) + S-adenosyl-L-methionine + CO2 = wybutosine(37) in tRNA(Phe) + S-adenosyl-L-homocysteine + 2 H(+)</text>
        <dbReference type="Rhea" id="RHEA:37119"/>
        <dbReference type="Rhea" id="RHEA-COMP:11844"/>
        <dbReference type="Rhea" id="RHEA-COMP:11847"/>
        <dbReference type="ChEBI" id="CHEBI:15378"/>
        <dbReference type="ChEBI" id="CHEBI:16526"/>
        <dbReference type="ChEBI" id="CHEBI:57856"/>
        <dbReference type="ChEBI" id="CHEBI:59789"/>
        <dbReference type="ChEBI" id="CHEBI:73544"/>
        <dbReference type="ChEBI" id="CHEBI:74275"/>
        <dbReference type="EC" id="2.3.1.231"/>
    </reaction>
</comment>
<dbReference type="GeneID" id="100197557"/>
<protein>
    <recommendedName>
        <fullName evidence="6">tRNA wybutosine-synthesizing protein 4</fullName>
        <ecNumber evidence="5">2.1.1.290</ecNumber>
        <ecNumber evidence="4">2.3.1.231</ecNumber>
    </recommendedName>
    <alternativeName>
        <fullName evidence="12">tRNA(Phe) (7-(3-amino-3-(methoxycarbonyl)propyl)wyosine(37)-N)-methoxycarbonyltransferase</fullName>
    </alternativeName>
    <alternativeName>
        <fullName evidence="11">tRNA(Phe) (7-(3-amino-3-carboxypropyl)wyosine(37)-O)-methyltransferase</fullName>
    </alternativeName>
</protein>
<dbReference type="InterPro" id="IPR011043">
    <property type="entry name" value="Gal_Oxase/kelch_b-propeller"/>
</dbReference>
<sequence>MVLKKTHFKNNNVSVQETNDSSIVSKASMAQFGYFEDPFLQYFIKKVQRRSPLIHRGYYIRAISIDYVLRTFLLNVSQKVSSQIISLGAGFDSSFFRLKWKHLLVNCRYYEVDFPEVVNHKHILINNANVLKNLLEDMACVNNCIVSKDYFILPCDFTDLPKLKMVLEQNNVDFSIPTLIFSECVLSYVDYKASEELIKWIHLQFKNSQFSIYEQVYPHDAFGQTMVKHFSKLQSPLKRIDVLDTITKHKDALLNAGFDVAIGFDMNFFYENYVKEKLSLSNLDVFDEYEEWHLKCSHYALVSSFQGSCLNFATSTFPKTQIICDNLESNNCVAPVERLSLLSVLFKRYGHACVKISSDIGLITGGFGVDFDNGHKKLSSAFVVRNNGADFSLVKADIKLMFHTMVLLDDGSIFVYGGRLSPVKPCCSYGLYKLENDSLKPIQIFSNCSCSSENSNPKCRWRHSAVNLKGNIYIFGGICSNGNTFNDLVCFNSKTYQWKKEVLKKELVPRHSHSMEVWKQKLLLYGGLNHENKTLNTLNVLHIQDDESEIYIDEIQFVPELPARYSHTSHVVDDLLVIVGGVDPSEHYQLPIILIYLSKKVWQPLMLPISSPEYPLMLHNHCSMLTNDNKVIVIGGGGNCFSFGTHFNEHLSIIDLSQNLL</sequence>
<evidence type="ECO:0000313" key="15">
    <source>
        <dbReference type="RefSeq" id="XP_065666649.1"/>
    </source>
</evidence>
<gene>
    <name evidence="15" type="primary">LOC100197557</name>
</gene>
<evidence type="ECO:0000313" key="14">
    <source>
        <dbReference type="Proteomes" id="UP001652625"/>
    </source>
</evidence>
<evidence type="ECO:0000256" key="4">
    <source>
        <dbReference type="ARBA" id="ARBA00012155"/>
    </source>
</evidence>
<keyword evidence="7" id="KW-0489">Methyltransferase</keyword>
<evidence type="ECO:0000256" key="12">
    <source>
        <dbReference type="ARBA" id="ARBA00030847"/>
    </source>
</evidence>
<accession>A0ABM4CXI8</accession>
<evidence type="ECO:0000256" key="3">
    <source>
        <dbReference type="ARBA" id="ARBA00010703"/>
    </source>
</evidence>
<evidence type="ECO:0000256" key="2">
    <source>
        <dbReference type="ARBA" id="ARBA00004797"/>
    </source>
</evidence>
<dbReference type="InterPro" id="IPR015915">
    <property type="entry name" value="Kelch-typ_b-propeller"/>
</dbReference>
<dbReference type="RefSeq" id="XP_065666649.1">
    <property type="nucleotide sequence ID" value="XM_065810577.1"/>
</dbReference>
<evidence type="ECO:0000256" key="6">
    <source>
        <dbReference type="ARBA" id="ARBA00018045"/>
    </source>
</evidence>
<dbReference type="InterPro" id="IPR007213">
    <property type="entry name" value="Ppm1/Ppm2/Tcmp"/>
</dbReference>
<evidence type="ECO:0000256" key="11">
    <source>
        <dbReference type="ARBA" id="ARBA00029750"/>
    </source>
</evidence>
<evidence type="ECO:0000256" key="9">
    <source>
        <dbReference type="ARBA" id="ARBA00022691"/>
    </source>
</evidence>
<dbReference type="EC" id="2.1.1.290" evidence="5"/>
<comment type="pathway">
    <text evidence="2">tRNA modification; wybutosine-tRNA(Phe) biosynthesis.</text>
</comment>
<evidence type="ECO:0000256" key="8">
    <source>
        <dbReference type="ARBA" id="ARBA00022679"/>
    </source>
</evidence>
<comment type="catalytic activity">
    <reaction evidence="1">
        <text>7-[(3S)-3-amino-3-carboxypropyl]wyosine(37) in tRNA(Phe) + S-adenosyl-L-methionine = 7-[(3S)-(3-amino-3-methoxycarbonyl)propyl]wyosine(37) in tRNA(Phe) + S-adenosyl-L-homocysteine</text>
        <dbReference type="Rhea" id="RHEA:36903"/>
        <dbReference type="Rhea" id="RHEA-COMP:10379"/>
        <dbReference type="Rhea" id="RHEA-COMP:11844"/>
        <dbReference type="ChEBI" id="CHEBI:57856"/>
        <dbReference type="ChEBI" id="CHEBI:59789"/>
        <dbReference type="ChEBI" id="CHEBI:73543"/>
        <dbReference type="ChEBI" id="CHEBI:74275"/>
        <dbReference type="EC" id="2.1.1.290"/>
    </reaction>
</comment>
<keyword evidence="8" id="KW-0808">Transferase</keyword>
<keyword evidence="14" id="KW-1185">Reference proteome</keyword>
<dbReference type="PANTHER" id="PTHR46529:SF1">
    <property type="entry name" value="TRNA WYBUTOSINE-SYNTHESIZING PROTEIN 4"/>
    <property type="match status" value="1"/>
</dbReference>
<evidence type="ECO:0000256" key="1">
    <source>
        <dbReference type="ARBA" id="ARBA00001806"/>
    </source>
</evidence>
<dbReference type="SUPFAM" id="SSF50965">
    <property type="entry name" value="Galactose oxidase, central domain"/>
    <property type="match status" value="1"/>
</dbReference>
<evidence type="ECO:0000256" key="7">
    <source>
        <dbReference type="ARBA" id="ARBA00022603"/>
    </source>
</evidence>
<comment type="similarity">
    <text evidence="3">Belongs to the methyltransferase superfamily. LCMT family.</text>
</comment>
<reference evidence="15" key="1">
    <citation type="submission" date="2025-08" db="UniProtKB">
        <authorList>
            <consortium name="RefSeq"/>
        </authorList>
    </citation>
    <scope>IDENTIFICATION</scope>
</reference>
<dbReference type="SUPFAM" id="SSF53335">
    <property type="entry name" value="S-adenosyl-L-methionine-dependent methyltransferases"/>
    <property type="match status" value="1"/>
</dbReference>
<proteinExistence type="inferred from homology"/>
<dbReference type="Gene3D" id="3.40.50.150">
    <property type="entry name" value="Vaccinia Virus protein VP39"/>
    <property type="match status" value="1"/>
</dbReference>
<dbReference type="InterPro" id="IPR029063">
    <property type="entry name" value="SAM-dependent_MTases_sf"/>
</dbReference>
<keyword evidence="10" id="KW-0819">tRNA processing</keyword>
<dbReference type="Proteomes" id="UP001652625">
    <property type="component" value="Chromosome 11"/>
</dbReference>
<evidence type="ECO:0000256" key="10">
    <source>
        <dbReference type="ARBA" id="ARBA00022694"/>
    </source>
</evidence>